<gene>
    <name evidence="2" type="ORF">F53441_10890</name>
</gene>
<proteinExistence type="predicted"/>
<feature type="domain" description="2EXR" evidence="1">
    <location>
        <begin position="34"/>
        <end position="129"/>
    </location>
</feature>
<evidence type="ECO:0000313" key="3">
    <source>
        <dbReference type="Proteomes" id="UP000605986"/>
    </source>
</evidence>
<dbReference type="InterPro" id="IPR045518">
    <property type="entry name" value="2EXR"/>
</dbReference>
<dbReference type="OrthoDB" id="9997102at2759"/>
<dbReference type="PANTHER" id="PTHR35910:SF6">
    <property type="entry name" value="2EXR DOMAIN-CONTAINING PROTEIN"/>
    <property type="match status" value="1"/>
</dbReference>
<dbReference type="Proteomes" id="UP000605986">
    <property type="component" value="Unassembled WGS sequence"/>
</dbReference>
<reference evidence="2" key="1">
    <citation type="submission" date="2020-01" db="EMBL/GenBank/DDBJ databases">
        <title>Identification and distribution of gene clusters putatively required for synthesis of sphingolipid metabolism inhibitors in phylogenetically diverse species of the filamentous fungus Fusarium.</title>
        <authorList>
            <person name="Kim H.-S."/>
            <person name="Busman M."/>
            <person name="Brown D.W."/>
            <person name="Divon H."/>
            <person name="Uhlig S."/>
            <person name="Proctor R.H."/>
        </authorList>
    </citation>
    <scope>NUCLEOTIDE SEQUENCE</scope>
    <source>
        <strain evidence="2">NRRL 53441</strain>
    </source>
</reference>
<organism evidence="2 3">
    <name type="scientific">Fusarium austroafricanum</name>
    <dbReference type="NCBI Taxonomy" id="2364996"/>
    <lineage>
        <taxon>Eukaryota</taxon>
        <taxon>Fungi</taxon>
        <taxon>Dikarya</taxon>
        <taxon>Ascomycota</taxon>
        <taxon>Pezizomycotina</taxon>
        <taxon>Sordariomycetes</taxon>
        <taxon>Hypocreomycetidae</taxon>
        <taxon>Hypocreales</taxon>
        <taxon>Nectriaceae</taxon>
        <taxon>Fusarium</taxon>
        <taxon>Fusarium concolor species complex</taxon>
    </lineage>
</organism>
<accession>A0A8H4K8K5</accession>
<name>A0A8H4K8K5_9HYPO</name>
<sequence length="309" mass="36120">MSNSEQTTVVDTVSPNQHRRYQILNPATEDAGNFPQFKNLPSELRRNIWEQALKHERLLEITLNRLAVSGNGCTILLQERWALSKLFRVNSESRTTAMGFYRVHLPCVYRYRERESDGVLYLNPELDILHVHGYGWEHFARFAYDVWVHDRYQVGLVNLALGFSAPRNPQDAWDRSKPENLPLPCMGLRRLKRVIFIFKIVDDATFWGCDRPCHRQGDNWPRWHVDNYAPIMTKVPLFDVLSQDPRSIRKYLERMRLCEGLDDPRDKVENWFLHLESLGVQNDPGVLYQYIVGYDCCSPGIVDREDAIG</sequence>
<keyword evidence="3" id="KW-1185">Reference proteome</keyword>
<dbReference type="Pfam" id="PF20150">
    <property type="entry name" value="2EXR"/>
    <property type="match status" value="1"/>
</dbReference>
<dbReference type="AlphaFoldDB" id="A0A8H4K8K5"/>
<comment type="caution">
    <text evidence="2">The sequence shown here is derived from an EMBL/GenBank/DDBJ whole genome shotgun (WGS) entry which is preliminary data.</text>
</comment>
<dbReference type="EMBL" id="JAADJG010000529">
    <property type="protein sequence ID" value="KAF4445341.1"/>
    <property type="molecule type" value="Genomic_DNA"/>
</dbReference>
<dbReference type="PANTHER" id="PTHR35910">
    <property type="entry name" value="2EXR DOMAIN-CONTAINING PROTEIN"/>
    <property type="match status" value="1"/>
</dbReference>
<evidence type="ECO:0000259" key="1">
    <source>
        <dbReference type="Pfam" id="PF20150"/>
    </source>
</evidence>
<protein>
    <recommendedName>
        <fullName evidence="1">2EXR domain-containing protein</fullName>
    </recommendedName>
</protein>
<evidence type="ECO:0000313" key="2">
    <source>
        <dbReference type="EMBL" id="KAF4445341.1"/>
    </source>
</evidence>